<organism evidence="1 2">
    <name type="scientific">Streptomyces yangpuensis</name>
    <dbReference type="NCBI Taxonomy" id="1648182"/>
    <lineage>
        <taxon>Bacteria</taxon>
        <taxon>Bacillati</taxon>
        <taxon>Actinomycetota</taxon>
        <taxon>Actinomycetes</taxon>
        <taxon>Kitasatosporales</taxon>
        <taxon>Streptomycetaceae</taxon>
        <taxon>Streptomyces</taxon>
    </lineage>
</organism>
<proteinExistence type="predicted"/>
<evidence type="ECO:0000313" key="2">
    <source>
        <dbReference type="Proteomes" id="UP001057738"/>
    </source>
</evidence>
<keyword evidence="1" id="KW-0614">Plasmid</keyword>
<dbReference type="EMBL" id="CP102516">
    <property type="protein sequence ID" value="UUY52569.1"/>
    <property type="molecule type" value="Genomic_DNA"/>
</dbReference>
<protein>
    <submittedName>
        <fullName evidence="1">Uncharacterized protein</fullName>
    </submittedName>
</protein>
<dbReference type="Proteomes" id="UP001057738">
    <property type="component" value="Plasmid psa3239"/>
</dbReference>
<evidence type="ECO:0000313" key="1">
    <source>
        <dbReference type="EMBL" id="UUY52569.1"/>
    </source>
</evidence>
<keyword evidence="2" id="KW-1185">Reference proteome</keyword>
<dbReference type="RefSeq" id="WP_257858296.1">
    <property type="nucleotide sequence ID" value="NZ_CP102516.1"/>
</dbReference>
<gene>
    <name evidence="1" type="ORF">NRK68_35520</name>
</gene>
<accession>A0ABY5Q8M5</accession>
<name>A0ABY5Q8M5_9ACTN</name>
<sequence>MRGTGRGRARTTDLVSLACGLQPTALGPMLGLHPITAVQVDQCWSKM</sequence>
<dbReference type="GeneID" id="95578851"/>
<reference evidence="1" key="1">
    <citation type="submission" date="2022-08" db="EMBL/GenBank/DDBJ databases">
        <authorList>
            <person name="Tian L."/>
        </authorList>
    </citation>
    <scope>NUCLEOTIDE SEQUENCE</scope>
    <source>
        <strain evidence="1">CM253</strain>
        <plasmid evidence="1">psa3239</plasmid>
    </source>
</reference>
<geneLocation type="plasmid" evidence="1 2">
    <name>psa3239</name>
</geneLocation>